<comment type="caution">
    <text evidence="1">The sequence shown here is derived from an EMBL/GenBank/DDBJ whole genome shotgun (WGS) entry which is preliminary data.</text>
</comment>
<dbReference type="EMBL" id="LWBP01000212">
    <property type="protein sequence ID" value="OQP52731.1"/>
    <property type="molecule type" value="Genomic_DNA"/>
</dbReference>
<dbReference type="SUPFAM" id="SSF52833">
    <property type="entry name" value="Thioredoxin-like"/>
    <property type="match status" value="1"/>
</dbReference>
<accession>A0A1V9F327</accession>
<dbReference type="Gene3D" id="3.40.30.10">
    <property type="entry name" value="Glutaredoxin"/>
    <property type="match status" value="1"/>
</dbReference>
<protein>
    <submittedName>
        <fullName evidence="1">Uncharacterized protein</fullName>
    </submittedName>
</protein>
<reference evidence="2" key="1">
    <citation type="submission" date="2016-04" db="EMBL/GenBank/DDBJ databases">
        <authorList>
            <person name="Chen L."/>
            <person name="Zhuang W."/>
            <person name="Wang G."/>
        </authorList>
    </citation>
    <scope>NUCLEOTIDE SEQUENCE [LARGE SCALE GENOMIC DNA]</scope>
    <source>
        <strain evidence="2">208</strain>
    </source>
</reference>
<evidence type="ECO:0000313" key="1">
    <source>
        <dbReference type="EMBL" id="OQP52731.1"/>
    </source>
</evidence>
<sequence>MGILANPKNFIQMNFRLLILILLTPAFSFAQFLSPDAPLQQAYIKATQQDRLIFLMIESEECQQCNDVADKAFQNDSLKNYVAANFVALRISPFHSDLNLLRDKYNYQGGNSVLFLDKWGTLVYRMNMSTTEYSKYLLQCRIALTKKAEADQLRSLEQDALTGKIETDRLYQLMQKRRTLSLPIDALLDQYVKQLPADSLNSITTIKRIAKMSPVLQSKADSAMRGNEQLFHQAWNSFYKGEQLAINREIIFKSRQAAVEEKSLSKAVEAAKFARLSHTDKDAGENAYNYSMMEFHRHIKDTAAFLKAAVVYYDRFLKKYSADSIKKLDSLRMAALARRKFNPPAQDTVGRPANFTRTTSTIRYRSQASHYSQLLNNGARSVYLMTNNPVYLKKALQWSVYANRFFETPYVLDTWARLVFKVDKNVDWAIQLEEKAIAILKNQGYSAAKHEEVVSKMKKNEIIR</sequence>
<proteinExistence type="predicted"/>
<name>A0A1V9F327_9BACT</name>
<gene>
    <name evidence="1" type="ORF">A4R26_28295</name>
</gene>
<keyword evidence="2" id="KW-1185">Reference proteome</keyword>
<dbReference type="Proteomes" id="UP000192276">
    <property type="component" value="Unassembled WGS sequence"/>
</dbReference>
<evidence type="ECO:0000313" key="2">
    <source>
        <dbReference type="Proteomes" id="UP000192276"/>
    </source>
</evidence>
<dbReference type="AlphaFoldDB" id="A0A1V9F327"/>
<dbReference type="Pfam" id="PF13899">
    <property type="entry name" value="Thioredoxin_7"/>
    <property type="match status" value="1"/>
</dbReference>
<dbReference type="InterPro" id="IPR036249">
    <property type="entry name" value="Thioredoxin-like_sf"/>
</dbReference>
<organism evidence="1 2">
    <name type="scientific">Niastella populi</name>
    <dbReference type="NCBI Taxonomy" id="550983"/>
    <lineage>
        <taxon>Bacteria</taxon>
        <taxon>Pseudomonadati</taxon>
        <taxon>Bacteroidota</taxon>
        <taxon>Chitinophagia</taxon>
        <taxon>Chitinophagales</taxon>
        <taxon>Chitinophagaceae</taxon>
        <taxon>Niastella</taxon>
    </lineage>
</organism>